<keyword evidence="1" id="KW-0732">Signal</keyword>
<dbReference type="HOGENOM" id="CLU_3038159_0_0_1"/>
<evidence type="ECO:0000313" key="3">
    <source>
        <dbReference type="Proteomes" id="UP000008063"/>
    </source>
</evidence>
<evidence type="ECO:0000256" key="1">
    <source>
        <dbReference type="SAM" id="SignalP"/>
    </source>
</evidence>
<feature type="non-terminal residue" evidence="2">
    <location>
        <position position="55"/>
    </location>
</feature>
<reference evidence="3" key="1">
    <citation type="journal article" date="2011" name="Science">
        <title>The plant cell wall-decomposing machinery underlies the functional diversity of forest fungi.</title>
        <authorList>
            <person name="Eastwood D.C."/>
            <person name="Floudas D."/>
            <person name="Binder M."/>
            <person name="Majcherczyk A."/>
            <person name="Schneider P."/>
            <person name="Aerts A."/>
            <person name="Asiegbu F.O."/>
            <person name="Baker S.E."/>
            <person name="Barry K."/>
            <person name="Bendiksby M."/>
            <person name="Blumentritt M."/>
            <person name="Coutinho P.M."/>
            <person name="Cullen D."/>
            <person name="de Vries R.P."/>
            <person name="Gathman A."/>
            <person name="Goodell B."/>
            <person name="Henrissat B."/>
            <person name="Ihrmark K."/>
            <person name="Kauserud H."/>
            <person name="Kohler A."/>
            <person name="LaButti K."/>
            <person name="Lapidus A."/>
            <person name="Lavin J.L."/>
            <person name="Lee Y.-H."/>
            <person name="Lindquist E."/>
            <person name="Lilly W."/>
            <person name="Lucas S."/>
            <person name="Morin E."/>
            <person name="Murat C."/>
            <person name="Oguiza J.A."/>
            <person name="Park J."/>
            <person name="Pisabarro A.G."/>
            <person name="Riley R."/>
            <person name="Rosling A."/>
            <person name="Salamov A."/>
            <person name="Schmidt O."/>
            <person name="Schmutz J."/>
            <person name="Skrede I."/>
            <person name="Stenlid J."/>
            <person name="Wiebenga A."/>
            <person name="Xie X."/>
            <person name="Kuees U."/>
            <person name="Hibbett D.S."/>
            <person name="Hoffmeister D."/>
            <person name="Hoegberg N."/>
            <person name="Martin F."/>
            <person name="Grigoriev I.V."/>
            <person name="Watkinson S.C."/>
        </authorList>
    </citation>
    <scope>NUCLEOTIDE SEQUENCE [LARGE SCALE GENOMIC DNA]</scope>
    <source>
        <strain evidence="3">strain S7.3</strain>
    </source>
</reference>
<accession>F8PSZ7</accession>
<dbReference type="Proteomes" id="UP000008063">
    <property type="component" value="Unassembled WGS sequence"/>
</dbReference>
<sequence>MAGAVVLLCIHQWGSCTSQVGADTGPAVTEAKMGSCELENYIEAVLALAGAGVHH</sequence>
<gene>
    <name evidence="2" type="ORF">SERLA73DRAFT_133938</name>
</gene>
<dbReference type="EMBL" id="GL945478">
    <property type="protein sequence ID" value="EGO00855.1"/>
    <property type="molecule type" value="Genomic_DNA"/>
</dbReference>
<feature type="signal peptide" evidence="1">
    <location>
        <begin position="1"/>
        <end position="18"/>
    </location>
</feature>
<name>F8PSZ7_SERL3</name>
<dbReference type="AlphaFoldDB" id="F8PSZ7"/>
<proteinExistence type="predicted"/>
<feature type="chain" id="PRO_5003376877" evidence="1">
    <location>
        <begin position="19"/>
        <end position="55"/>
    </location>
</feature>
<evidence type="ECO:0000313" key="2">
    <source>
        <dbReference type="EMBL" id="EGO00855.1"/>
    </source>
</evidence>
<protein>
    <submittedName>
        <fullName evidence="2">Uncharacterized protein</fullName>
    </submittedName>
</protein>
<dbReference type="InParanoid" id="F8PSZ7"/>
<keyword evidence="3" id="KW-1185">Reference proteome</keyword>
<organism evidence="3">
    <name type="scientific">Serpula lacrymans var. lacrymans (strain S7.3)</name>
    <name type="common">Dry rot fungus</name>
    <dbReference type="NCBI Taxonomy" id="936435"/>
    <lineage>
        <taxon>Eukaryota</taxon>
        <taxon>Fungi</taxon>
        <taxon>Dikarya</taxon>
        <taxon>Basidiomycota</taxon>
        <taxon>Agaricomycotina</taxon>
        <taxon>Agaricomycetes</taxon>
        <taxon>Agaricomycetidae</taxon>
        <taxon>Boletales</taxon>
        <taxon>Coniophorineae</taxon>
        <taxon>Serpulaceae</taxon>
        <taxon>Serpula</taxon>
    </lineage>
</organism>